<dbReference type="AlphaFoldDB" id="A0A5N0ELV1"/>
<dbReference type="OrthoDB" id="118834at2"/>
<evidence type="ECO:0000313" key="2">
    <source>
        <dbReference type="EMBL" id="KAA8888391.1"/>
    </source>
</evidence>
<organism evidence="2 3">
    <name type="scientific">Nocardia colli</name>
    <dbReference type="NCBI Taxonomy" id="2545717"/>
    <lineage>
        <taxon>Bacteria</taxon>
        <taxon>Bacillati</taxon>
        <taxon>Actinomycetota</taxon>
        <taxon>Actinomycetes</taxon>
        <taxon>Mycobacteriales</taxon>
        <taxon>Nocardiaceae</taxon>
        <taxon>Nocardia</taxon>
    </lineage>
</organism>
<name>A0A5N0ELV1_9NOCA</name>
<keyword evidence="3" id="KW-1185">Reference proteome</keyword>
<dbReference type="Pfam" id="PF13924">
    <property type="entry name" value="Lipocalin_5"/>
    <property type="match status" value="2"/>
</dbReference>
<dbReference type="InterPro" id="IPR024311">
    <property type="entry name" value="Lipocalin-like"/>
</dbReference>
<proteinExistence type="predicted"/>
<feature type="domain" description="Lipocalin-like" evidence="1">
    <location>
        <begin position="59"/>
        <end position="123"/>
    </location>
</feature>
<gene>
    <name evidence="2" type="ORF">F3087_15295</name>
</gene>
<dbReference type="RefSeq" id="WP_150402556.1">
    <property type="nucleotide sequence ID" value="NZ_VXLC01000004.1"/>
</dbReference>
<reference evidence="2 3" key="1">
    <citation type="submission" date="2019-09" db="EMBL/GenBank/DDBJ databases">
        <authorList>
            <person name="Wang X."/>
        </authorList>
    </citation>
    <scope>NUCLEOTIDE SEQUENCE [LARGE SCALE GENOMIC DNA]</scope>
    <source>
        <strain evidence="2 3">CICC 11023</strain>
    </source>
</reference>
<dbReference type="Proteomes" id="UP000323876">
    <property type="component" value="Unassembled WGS sequence"/>
</dbReference>
<feature type="domain" description="Lipocalin-like" evidence="1">
    <location>
        <begin position="7"/>
        <end position="54"/>
    </location>
</feature>
<evidence type="ECO:0000259" key="1">
    <source>
        <dbReference type="Pfam" id="PF13924"/>
    </source>
</evidence>
<protein>
    <submittedName>
        <fullName evidence="2">Lipocalin-like domain-containing protein</fullName>
    </submittedName>
</protein>
<evidence type="ECO:0000313" key="3">
    <source>
        <dbReference type="Proteomes" id="UP000323876"/>
    </source>
</evidence>
<comment type="caution">
    <text evidence="2">The sequence shown here is derived from an EMBL/GenBank/DDBJ whole genome shotgun (WGS) entry which is preliminary data.</text>
</comment>
<accession>A0A5N0ELV1</accession>
<sequence length="127" mass="13802">MRALDLAGTWELTAYLDTDEQGVISEGPLGHAPRGLLIYGVDGHMSVSMMRTGEAEPLYKGYAGTWRIAEGKMVHGITVCTNPEWAGTEQVREISLVGDTLTLTGIVHVGGRPLRRALTWRRIPATA</sequence>
<dbReference type="EMBL" id="VXLC01000004">
    <property type="protein sequence ID" value="KAA8888391.1"/>
    <property type="molecule type" value="Genomic_DNA"/>
</dbReference>